<dbReference type="AlphaFoldDB" id="A0A2N3XYA4"/>
<sequence length="298" mass="31949">MHGRFATALRARRIVGVRGSDGRVHVPPVEYDPDTAAVLDEFVPVGPHGTVVSWSWLPSPLEGQAAATPVRLGIRASRRADTPLLHAVDVPSPGQIRTGMRVQARWAEERAKGIRDIACFQPESDVATGHDEPGTEPVTMLTTPVHLSYQRSASPEESRSGIADSWTSNAKRRGCPPEKPRRTRGWSTCEGGLSGFAAAKTNSEESVVTDVAVIGFAQAPNVRATHGTTNGVEVLVPIFRADTGLAKDDTGFWCSGSSDYLAGRAFSFIAAVDAIGAFPPINESHVEMDAAWACTRRR</sequence>
<dbReference type="SUPFAM" id="SSF50249">
    <property type="entry name" value="Nucleic acid-binding proteins"/>
    <property type="match status" value="1"/>
</dbReference>
<protein>
    <submittedName>
        <fullName evidence="2">OB-fold protein</fullName>
    </submittedName>
</protein>
<reference evidence="2" key="1">
    <citation type="submission" date="2017-12" db="EMBL/GenBank/DDBJ databases">
        <title>Sequencing the genomes of 1000 Actinobacteria strains.</title>
        <authorList>
            <person name="Klenk H.-P."/>
        </authorList>
    </citation>
    <scope>NUCLEOTIDE SEQUENCE [LARGE SCALE GENOMIC DNA]</scope>
    <source>
        <strain evidence="2">DSM 44228</strain>
    </source>
</reference>
<name>A0A2N3XYA4_SACSN</name>
<proteinExistence type="predicted"/>
<dbReference type="EMBL" id="PJNB01000001">
    <property type="protein sequence ID" value="PKW15609.1"/>
    <property type="molecule type" value="Genomic_DNA"/>
</dbReference>
<evidence type="ECO:0000313" key="3">
    <source>
        <dbReference type="Proteomes" id="UP000233786"/>
    </source>
</evidence>
<dbReference type="STRING" id="994479.GCA_000194155_06654"/>
<evidence type="ECO:0000256" key="1">
    <source>
        <dbReference type="SAM" id="MobiDB-lite"/>
    </source>
</evidence>
<keyword evidence="3" id="KW-1185">Reference proteome</keyword>
<organism evidence="2 3">
    <name type="scientific">Saccharopolyspora spinosa</name>
    <dbReference type="NCBI Taxonomy" id="60894"/>
    <lineage>
        <taxon>Bacteria</taxon>
        <taxon>Bacillati</taxon>
        <taxon>Actinomycetota</taxon>
        <taxon>Actinomycetes</taxon>
        <taxon>Pseudonocardiales</taxon>
        <taxon>Pseudonocardiaceae</taxon>
        <taxon>Saccharopolyspora</taxon>
    </lineage>
</organism>
<dbReference type="InterPro" id="IPR012340">
    <property type="entry name" value="NA-bd_OB-fold"/>
</dbReference>
<comment type="caution">
    <text evidence="2">The sequence shown here is derived from an EMBL/GenBank/DDBJ whole genome shotgun (WGS) entry which is preliminary data.</text>
</comment>
<dbReference type="Proteomes" id="UP000233786">
    <property type="component" value="Unassembled WGS sequence"/>
</dbReference>
<feature type="region of interest" description="Disordered" evidence="1">
    <location>
        <begin position="150"/>
        <end position="187"/>
    </location>
</feature>
<accession>A0A2N3XYA4</accession>
<evidence type="ECO:0000313" key="2">
    <source>
        <dbReference type="EMBL" id="PKW15609.1"/>
    </source>
</evidence>
<gene>
    <name evidence="2" type="ORF">A8926_3348</name>
</gene>